<protein>
    <submittedName>
        <fullName evidence="1">Uncharacterized protein</fullName>
    </submittedName>
</protein>
<dbReference type="EMBL" id="JARKIF010000001">
    <property type="protein sequence ID" value="KAJ7650816.1"/>
    <property type="molecule type" value="Genomic_DNA"/>
</dbReference>
<proteinExistence type="predicted"/>
<gene>
    <name evidence="1" type="ORF">FB45DRAFT_1018193</name>
</gene>
<keyword evidence="2" id="KW-1185">Reference proteome</keyword>
<sequence length="140" mass="15150">MSILFCSLEPIFRPFLFTYSAVIVASDRAHVLLQPLRYRYSKDIKVHPLLPISPVRFAYKPLARPPTSTHPAHPHPPALMDAFTTIISTKVEDVVVALPPVSDDSSSGTSGQCVVCKEDTSLPSINEDSSSGTSGQCVIA</sequence>
<evidence type="ECO:0000313" key="1">
    <source>
        <dbReference type="EMBL" id="KAJ7650816.1"/>
    </source>
</evidence>
<reference evidence="1" key="1">
    <citation type="submission" date="2023-03" db="EMBL/GenBank/DDBJ databases">
        <title>Massive genome expansion in bonnet fungi (Mycena s.s.) driven by repeated elements and novel gene families across ecological guilds.</title>
        <authorList>
            <consortium name="Lawrence Berkeley National Laboratory"/>
            <person name="Harder C.B."/>
            <person name="Miyauchi S."/>
            <person name="Viragh M."/>
            <person name="Kuo A."/>
            <person name="Thoen E."/>
            <person name="Andreopoulos B."/>
            <person name="Lu D."/>
            <person name="Skrede I."/>
            <person name="Drula E."/>
            <person name="Henrissat B."/>
            <person name="Morin E."/>
            <person name="Kohler A."/>
            <person name="Barry K."/>
            <person name="LaButti K."/>
            <person name="Morin E."/>
            <person name="Salamov A."/>
            <person name="Lipzen A."/>
            <person name="Mereny Z."/>
            <person name="Hegedus B."/>
            <person name="Baldrian P."/>
            <person name="Stursova M."/>
            <person name="Weitz H."/>
            <person name="Taylor A."/>
            <person name="Grigoriev I.V."/>
            <person name="Nagy L.G."/>
            <person name="Martin F."/>
            <person name="Kauserud H."/>
        </authorList>
    </citation>
    <scope>NUCLEOTIDE SEQUENCE</scope>
    <source>
        <strain evidence="1">9284</strain>
    </source>
</reference>
<organism evidence="1 2">
    <name type="scientific">Roridomyces roridus</name>
    <dbReference type="NCBI Taxonomy" id="1738132"/>
    <lineage>
        <taxon>Eukaryota</taxon>
        <taxon>Fungi</taxon>
        <taxon>Dikarya</taxon>
        <taxon>Basidiomycota</taxon>
        <taxon>Agaricomycotina</taxon>
        <taxon>Agaricomycetes</taxon>
        <taxon>Agaricomycetidae</taxon>
        <taxon>Agaricales</taxon>
        <taxon>Marasmiineae</taxon>
        <taxon>Mycenaceae</taxon>
        <taxon>Roridomyces</taxon>
    </lineage>
</organism>
<dbReference type="AlphaFoldDB" id="A0AAD7FYX7"/>
<name>A0AAD7FYX7_9AGAR</name>
<dbReference type="Proteomes" id="UP001221142">
    <property type="component" value="Unassembled WGS sequence"/>
</dbReference>
<comment type="caution">
    <text evidence="1">The sequence shown here is derived from an EMBL/GenBank/DDBJ whole genome shotgun (WGS) entry which is preliminary data.</text>
</comment>
<evidence type="ECO:0000313" key="2">
    <source>
        <dbReference type="Proteomes" id="UP001221142"/>
    </source>
</evidence>
<accession>A0AAD7FYX7</accession>